<dbReference type="EMBL" id="BAABGZ010000013">
    <property type="protein sequence ID" value="GAA4351309.1"/>
    <property type="molecule type" value="Genomic_DNA"/>
</dbReference>
<comment type="caution">
    <text evidence="3">The sequence shown here is derived from an EMBL/GenBank/DDBJ whole genome shotgun (WGS) entry which is preliminary data.</text>
</comment>
<accession>A0ABP8I4Y3</accession>
<dbReference type="PANTHER" id="PTHR35526:SF3">
    <property type="entry name" value="ANTI-SIGMA-F FACTOR RSBW"/>
    <property type="match status" value="1"/>
</dbReference>
<dbReference type="InterPro" id="IPR050267">
    <property type="entry name" value="Anti-sigma-factor_SerPK"/>
</dbReference>
<keyword evidence="1" id="KW-0808">Transferase</keyword>
<keyword evidence="4" id="KW-1185">Reference proteome</keyword>
<sequence length="157" mass="17801">MLPYLSNRLMKQVKIQIPSLVENIRVVESFIDNSKDTFQIEDDIYGNIMVAVTEAVNNAIRHGNKFDKDKNVYLSLYVEPQQLKFEIEDEGAGFNYDNLDDPTAPENLENPGGRGIFLIRHLADEVEFSKEGRRVELTFQLTPTPADENSTADHIAA</sequence>
<evidence type="ECO:0000313" key="3">
    <source>
        <dbReference type="EMBL" id="GAA4351309.1"/>
    </source>
</evidence>
<feature type="domain" description="Histidine kinase/HSP90-like ATPase" evidence="2">
    <location>
        <begin position="17"/>
        <end position="138"/>
    </location>
</feature>
<dbReference type="InterPro" id="IPR003594">
    <property type="entry name" value="HATPase_dom"/>
</dbReference>
<organism evidence="3 4">
    <name type="scientific">Hymenobacter saemangeumensis</name>
    <dbReference type="NCBI Taxonomy" id="1084522"/>
    <lineage>
        <taxon>Bacteria</taxon>
        <taxon>Pseudomonadati</taxon>
        <taxon>Bacteroidota</taxon>
        <taxon>Cytophagia</taxon>
        <taxon>Cytophagales</taxon>
        <taxon>Hymenobacteraceae</taxon>
        <taxon>Hymenobacter</taxon>
    </lineage>
</organism>
<evidence type="ECO:0000259" key="2">
    <source>
        <dbReference type="Pfam" id="PF13581"/>
    </source>
</evidence>
<dbReference type="SUPFAM" id="SSF55874">
    <property type="entry name" value="ATPase domain of HSP90 chaperone/DNA topoisomerase II/histidine kinase"/>
    <property type="match status" value="1"/>
</dbReference>
<protein>
    <submittedName>
        <fullName evidence="3">ATP-binding protein</fullName>
    </submittedName>
</protein>
<keyword evidence="1" id="KW-0418">Kinase</keyword>
<keyword evidence="3" id="KW-0067">ATP-binding</keyword>
<reference evidence="4" key="1">
    <citation type="journal article" date="2019" name="Int. J. Syst. Evol. Microbiol.">
        <title>The Global Catalogue of Microorganisms (GCM) 10K type strain sequencing project: providing services to taxonomists for standard genome sequencing and annotation.</title>
        <authorList>
            <consortium name="The Broad Institute Genomics Platform"/>
            <consortium name="The Broad Institute Genome Sequencing Center for Infectious Disease"/>
            <person name="Wu L."/>
            <person name="Ma J."/>
        </authorList>
    </citation>
    <scope>NUCLEOTIDE SEQUENCE [LARGE SCALE GENOMIC DNA]</scope>
    <source>
        <strain evidence="4">JCM 17923</strain>
    </source>
</reference>
<name>A0ABP8I4Y3_9BACT</name>
<dbReference type="Gene3D" id="3.30.565.10">
    <property type="entry name" value="Histidine kinase-like ATPase, C-terminal domain"/>
    <property type="match status" value="1"/>
</dbReference>
<dbReference type="Pfam" id="PF13581">
    <property type="entry name" value="HATPase_c_2"/>
    <property type="match status" value="1"/>
</dbReference>
<evidence type="ECO:0000256" key="1">
    <source>
        <dbReference type="ARBA" id="ARBA00022527"/>
    </source>
</evidence>
<dbReference type="Proteomes" id="UP001501153">
    <property type="component" value="Unassembled WGS sequence"/>
</dbReference>
<gene>
    <name evidence="3" type="ORF">GCM10023185_09850</name>
</gene>
<keyword evidence="3" id="KW-0547">Nucleotide-binding</keyword>
<keyword evidence="1" id="KW-0723">Serine/threonine-protein kinase</keyword>
<dbReference type="PANTHER" id="PTHR35526">
    <property type="entry name" value="ANTI-SIGMA-F FACTOR RSBW-RELATED"/>
    <property type="match status" value="1"/>
</dbReference>
<dbReference type="CDD" id="cd16936">
    <property type="entry name" value="HATPase_RsbW-like"/>
    <property type="match status" value="1"/>
</dbReference>
<dbReference type="InterPro" id="IPR036890">
    <property type="entry name" value="HATPase_C_sf"/>
</dbReference>
<dbReference type="GO" id="GO:0005524">
    <property type="term" value="F:ATP binding"/>
    <property type="evidence" value="ECO:0007669"/>
    <property type="project" value="UniProtKB-KW"/>
</dbReference>
<evidence type="ECO:0000313" key="4">
    <source>
        <dbReference type="Proteomes" id="UP001501153"/>
    </source>
</evidence>
<proteinExistence type="predicted"/>